<dbReference type="PANTHER" id="PTHR23315:SF65">
    <property type="entry name" value="ARM REPEAT SUPERFAMILY PROTEIN"/>
    <property type="match status" value="1"/>
</dbReference>
<evidence type="ECO:0000313" key="4">
    <source>
        <dbReference type="EMBL" id="KAJ6811135.1"/>
    </source>
</evidence>
<name>A0AAX6F589_IRIPA</name>
<feature type="domain" description="U-box" evidence="3">
    <location>
        <begin position="14"/>
        <end position="282"/>
    </location>
</feature>
<dbReference type="Proteomes" id="UP001140949">
    <property type="component" value="Unassembled WGS sequence"/>
</dbReference>
<evidence type="ECO:0000313" key="5">
    <source>
        <dbReference type="Proteomes" id="UP001140949"/>
    </source>
</evidence>
<sequence length="342" mass="36411">MDLILERIRSGGPDSRAEAAAEIRRLTRTSSENRRALSGAIEPLVSMLRADSGPECNEAAILALLNLAVKDERNKMKVVETGGLESLLPFLESFNPTLQEYATAALLTLSASPAVKPILSASGAVPLLVKPLSDGTPQAKADAVAALYNLSAHPPNLAAIASSRAVPPLLAHLSACRKSSRTAEKCLALLESLAGSEDGRDSLVSADGGVLAIVEVAEEGSPSARERAVGALLAMCEADRDKYRGRILEEGAIPGLLELTVRGTTPGARRKARELLALLRDAPRRPREEALAEADALESVLSNIVSKIDGDDRMGKAKKMLAEMVQLSMEQSLRHLQQRAHW</sequence>
<protein>
    <submittedName>
        <fullName evidence="4">U-box domain-containing protein 4 isoform X1</fullName>
    </submittedName>
</protein>
<feature type="repeat" description="ARM" evidence="2">
    <location>
        <begin position="123"/>
        <end position="165"/>
    </location>
</feature>
<dbReference type="SMART" id="SM00185">
    <property type="entry name" value="ARM"/>
    <property type="match status" value="5"/>
</dbReference>
<proteinExistence type="predicted"/>
<dbReference type="AlphaFoldDB" id="A0AAX6F589"/>
<dbReference type="InterPro" id="IPR011989">
    <property type="entry name" value="ARM-like"/>
</dbReference>
<evidence type="ECO:0000256" key="2">
    <source>
        <dbReference type="PROSITE-ProRule" id="PRU00259"/>
    </source>
</evidence>
<dbReference type="PANTHER" id="PTHR23315">
    <property type="entry name" value="U BOX DOMAIN-CONTAINING"/>
    <property type="match status" value="1"/>
</dbReference>
<reference evidence="4" key="1">
    <citation type="journal article" date="2023" name="GigaByte">
        <title>Genome assembly of the bearded iris, Iris pallida Lam.</title>
        <authorList>
            <person name="Bruccoleri R.E."/>
            <person name="Oakeley E.J."/>
            <person name="Faust A.M.E."/>
            <person name="Altorfer M."/>
            <person name="Dessus-Babus S."/>
            <person name="Burckhardt D."/>
            <person name="Oertli M."/>
            <person name="Naumann U."/>
            <person name="Petersen F."/>
            <person name="Wong J."/>
        </authorList>
    </citation>
    <scope>NUCLEOTIDE SEQUENCE</scope>
    <source>
        <strain evidence="4">GSM-AAB239-AS_SAM_17_03QT</strain>
    </source>
</reference>
<keyword evidence="1" id="KW-0833">Ubl conjugation pathway</keyword>
<dbReference type="InterPro" id="IPR000225">
    <property type="entry name" value="Armadillo"/>
</dbReference>
<reference evidence="4" key="2">
    <citation type="submission" date="2023-04" db="EMBL/GenBank/DDBJ databases">
        <authorList>
            <person name="Bruccoleri R.E."/>
            <person name="Oakeley E.J."/>
            <person name="Faust A.-M."/>
            <person name="Dessus-Babus S."/>
            <person name="Altorfer M."/>
            <person name="Burckhardt D."/>
            <person name="Oertli M."/>
            <person name="Naumann U."/>
            <person name="Petersen F."/>
            <person name="Wong J."/>
        </authorList>
    </citation>
    <scope>NUCLEOTIDE SEQUENCE</scope>
    <source>
        <strain evidence="4">GSM-AAB239-AS_SAM_17_03QT</strain>
        <tissue evidence="4">Leaf</tissue>
    </source>
</reference>
<dbReference type="Gene3D" id="1.25.10.10">
    <property type="entry name" value="Leucine-rich Repeat Variant"/>
    <property type="match status" value="1"/>
</dbReference>
<dbReference type="SUPFAM" id="SSF48371">
    <property type="entry name" value="ARM repeat"/>
    <property type="match status" value="1"/>
</dbReference>
<dbReference type="Pfam" id="PF25598">
    <property type="entry name" value="ARM_PUB"/>
    <property type="match status" value="1"/>
</dbReference>
<dbReference type="InterPro" id="IPR058678">
    <property type="entry name" value="ARM_PUB"/>
</dbReference>
<evidence type="ECO:0000256" key="1">
    <source>
        <dbReference type="ARBA" id="ARBA00022786"/>
    </source>
</evidence>
<feature type="repeat" description="ARM" evidence="2">
    <location>
        <begin position="39"/>
        <end position="82"/>
    </location>
</feature>
<keyword evidence="5" id="KW-1185">Reference proteome</keyword>
<dbReference type="EMBL" id="JANAVB010031819">
    <property type="protein sequence ID" value="KAJ6811135.1"/>
    <property type="molecule type" value="Genomic_DNA"/>
</dbReference>
<dbReference type="FunFam" id="1.25.10.10:FF:000300">
    <property type="entry name" value="U-box domain-containing protein 4"/>
    <property type="match status" value="1"/>
</dbReference>
<dbReference type="PROSITE" id="PS50176">
    <property type="entry name" value="ARM_REPEAT"/>
    <property type="match status" value="2"/>
</dbReference>
<gene>
    <name evidence="4" type="ORF">M6B38_155355</name>
</gene>
<accession>A0AAX6F589</accession>
<evidence type="ECO:0000259" key="3">
    <source>
        <dbReference type="Pfam" id="PF25598"/>
    </source>
</evidence>
<organism evidence="4 5">
    <name type="scientific">Iris pallida</name>
    <name type="common">Sweet iris</name>
    <dbReference type="NCBI Taxonomy" id="29817"/>
    <lineage>
        <taxon>Eukaryota</taxon>
        <taxon>Viridiplantae</taxon>
        <taxon>Streptophyta</taxon>
        <taxon>Embryophyta</taxon>
        <taxon>Tracheophyta</taxon>
        <taxon>Spermatophyta</taxon>
        <taxon>Magnoliopsida</taxon>
        <taxon>Liliopsida</taxon>
        <taxon>Asparagales</taxon>
        <taxon>Iridaceae</taxon>
        <taxon>Iridoideae</taxon>
        <taxon>Irideae</taxon>
        <taxon>Iris</taxon>
    </lineage>
</organism>
<dbReference type="InterPro" id="IPR016024">
    <property type="entry name" value="ARM-type_fold"/>
</dbReference>
<comment type="caution">
    <text evidence="4">The sequence shown here is derived from an EMBL/GenBank/DDBJ whole genome shotgun (WGS) entry which is preliminary data.</text>
</comment>